<evidence type="ECO:0000256" key="2">
    <source>
        <dbReference type="ARBA" id="ARBA00049106"/>
    </source>
</evidence>
<evidence type="ECO:0000313" key="4">
    <source>
        <dbReference type="Proteomes" id="UP000380867"/>
    </source>
</evidence>
<dbReference type="Proteomes" id="UP000380867">
    <property type="component" value="Unassembled WGS sequence"/>
</dbReference>
<dbReference type="OrthoDB" id="8225825at2"/>
<dbReference type="InterPro" id="IPR004378">
    <property type="entry name" value="F420H2_quin_Rdtase"/>
</dbReference>
<accession>A0A5M4FEG7</accession>
<dbReference type="NCBIfam" id="TIGR00026">
    <property type="entry name" value="hi_GC_TIGR00026"/>
    <property type="match status" value="1"/>
</dbReference>
<sequence>MGRFSMPDERPDGLDSPATAKLIKYGSKAQVLTFKLTNGWLGSKWRVGSGFRKPVPILLLDHVGRKSGKHFTAPLLFLENGPDLVIVASQGGLPKNPQWYANLLAHPDTRVTLPRRKARPVRARVATPEERAELWPRLLDLYADFAKYDSWTDREIPVVVLEPRPTD</sequence>
<comment type="similarity">
    <text evidence="1">Belongs to the F420H(2)-dependent quinone reductase family.</text>
</comment>
<organism evidence="3 4">
    <name type="scientific">Aeromicrobium ginsengisoli</name>
    <dbReference type="NCBI Taxonomy" id="363867"/>
    <lineage>
        <taxon>Bacteria</taxon>
        <taxon>Bacillati</taxon>
        <taxon>Actinomycetota</taxon>
        <taxon>Actinomycetes</taxon>
        <taxon>Propionibacteriales</taxon>
        <taxon>Nocardioidaceae</taxon>
        <taxon>Aeromicrobium</taxon>
    </lineage>
</organism>
<dbReference type="InterPro" id="IPR012349">
    <property type="entry name" value="Split_barrel_FMN-bd"/>
</dbReference>
<comment type="catalytic activity">
    <reaction evidence="2">
        <text>oxidized coenzyme F420-(gamma-L-Glu)(n) + a quinol + H(+) = reduced coenzyme F420-(gamma-L-Glu)(n) + a quinone</text>
        <dbReference type="Rhea" id="RHEA:39663"/>
        <dbReference type="Rhea" id="RHEA-COMP:12939"/>
        <dbReference type="Rhea" id="RHEA-COMP:14378"/>
        <dbReference type="ChEBI" id="CHEBI:15378"/>
        <dbReference type="ChEBI" id="CHEBI:24646"/>
        <dbReference type="ChEBI" id="CHEBI:132124"/>
        <dbReference type="ChEBI" id="CHEBI:133980"/>
        <dbReference type="ChEBI" id="CHEBI:139511"/>
    </reaction>
</comment>
<evidence type="ECO:0000313" key="3">
    <source>
        <dbReference type="EMBL" id="KAA1397608.1"/>
    </source>
</evidence>
<evidence type="ECO:0000256" key="1">
    <source>
        <dbReference type="ARBA" id="ARBA00008710"/>
    </source>
</evidence>
<dbReference type="GO" id="GO:0016491">
    <property type="term" value="F:oxidoreductase activity"/>
    <property type="evidence" value="ECO:0007669"/>
    <property type="project" value="InterPro"/>
</dbReference>
<dbReference type="GO" id="GO:0005886">
    <property type="term" value="C:plasma membrane"/>
    <property type="evidence" value="ECO:0007669"/>
    <property type="project" value="TreeGrafter"/>
</dbReference>
<comment type="caution">
    <text evidence="3">The sequence shown here is derived from an EMBL/GenBank/DDBJ whole genome shotgun (WGS) entry which is preliminary data.</text>
</comment>
<dbReference type="GO" id="GO:0070967">
    <property type="term" value="F:coenzyme F420 binding"/>
    <property type="evidence" value="ECO:0007669"/>
    <property type="project" value="TreeGrafter"/>
</dbReference>
<gene>
    <name evidence="3" type="ORF">ESP70_009610</name>
</gene>
<protein>
    <submittedName>
        <fullName evidence="3">Nitroreductase family deazaflavin-dependent oxidoreductase</fullName>
    </submittedName>
</protein>
<dbReference type="AlphaFoldDB" id="A0A5M4FEG7"/>
<keyword evidence="4" id="KW-1185">Reference proteome</keyword>
<dbReference type="Pfam" id="PF04075">
    <property type="entry name" value="F420H2_quin_red"/>
    <property type="match status" value="1"/>
</dbReference>
<name>A0A5M4FEG7_9ACTN</name>
<dbReference type="PANTHER" id="PTHR39428:SF3">
    <property type="entry name" value="DEAZAFLAVIN-DEPENDENT NITROREDUCTASE"/>
    <property type="match status" value="1"/>
</dbReference>
<dbReference type="EMBL" id="SDPQ02000002">
    <property type="protein sequence ID" value="KAA1397608.1"/>
    <property type="molecule type" value="Genomic_DNA"/>
</dbReference>
<proteinExistence type="inferred from homology"/>
<reference evidence="3" key="1">
    <citation type="submission" date="2019-09" db="EMBL/GenBank/DDBJ databases">
        <authorList>
            <person name="Li J."/>
        </authorList>
    </citation>
    <scope>NUCLEOTIDE SEQUENCE [LARGE SCALE GENOMIC DNA]</scope>
    <source>
        <strain evidence="3">JCM 14732</strain>
    </source>
</reference>
<dbReference type="RefSeq" id="WP_149689056.1">
    <property type="nucleotide sequence ID" value="NZ_SDPQ02000002.1"/>
</dbReference>
<dbReference type="PANTHER" id="PTHR39428">
    <property type="entry name" value="F420H(2)-DEPENDENT QUINONE REDUCTASE RV1261C"/>
    <property type="match status" value="1"/>
</dbReference>
<dbReference type="Gene3D" id="2.30.110.10">
    <property type="entry name" value="Electron Transport, Fmn-binding Protein, Chain A"/>
    <property type="match status" value="1"/>
</dbReference>